<sequence>MLYLCTLNRFIMEIIRLEFQPNIKAKILELLSSFSSDELKIVQEDSDFDENKRKLEIAYTKLKSGTERMYSIDEVDAILDKTFSE</sequence>
<dbReference type="STRING" id="468056.SAMN05443549_105211"/>
<evidence type="ECO:0000313" key="2">
    <source>
        <dbReference type="Proteomes" id="UP000184516"/>
    </source>
</evidence>
<dbReference type="Proteomes" id="UP000184516">
    <property type="component" value="Unassembled WGS sequence"/>
</dbReference>
<evidence type="ECO:0008006" key="3">
    <source>
        <dbReference type="Google" id="ProtNLM"/>
    </source>
</evidence>
<gene>
    <name evidence="1" type="ORF">SAMN05443549_105211</name>
</gene>
<organism evidence="1 2">
    <name type="scientific">Flavobacterium fluvii</name>
    <dbReference type="NCBI Taxonomy" id="468056"/>
    <lineage>
        <taxon>Bacteria</taxon>
        <taxon>Pseudomonadati</taxon>
        <taxon>Bacteroidota</taxon>
        <taxon>Flavobacteriia</taxon>
        <taxon>Flavobacteriales</taxon>
        <taxon>Flavobacteriaceae</taxon>
        <taxon>Flavobacterium</taxon>
    </lineage>
</organism>
<evidence type="ECO:0000313" key="1">
    <source>
        <dbReference type="EMBL" id="SHG64453.1"/>
    </source>
</evidence>
<accession>A0A1M5LJB2</accession>
<protein>
    <recommendedName>
        <fullName evidence="3">Addiction module component</fullName>
    </recommendedName>
</protein>
<dbReference type="EMBL" id="FQWB01000005">
    <property type="protein sequence ID" value="SHG64453.1"/>
    <property type="molecule type" value="Genomic_DNA"/>
</dbReference>
<name>A0A1M5LJB2_9FLAO</name>
<dbReference type="AlphaFoldDB" id="A0A1M5LJB2"/>
<reference evidence="2" key="1">
    <citation type="submission" date="2016-11" db="EMBL/GenBank/DDBJ databases">
        <authorList>
            <person name="Varghese N."/>
            <person name="Submissions S."/>
        </authorList>
    </citation>
    <scope>NUCLEOTIDE SEQUENCE [LARGE SCALE GENOMIC DNA]</scope>
    <source>
        <strain evidence="2">DSM 19978</strain>
    </source>
</reference>
<keyword evidence="2" id="KW-1185">Reference proteome</keyword>
<proteinExistence type="predicted"/>